<dbReference type="Pfam" id="PF00474">
    <property type="entry name" value="SSF"/>
    <property type="match status" value="1"/>
</dbReference>
<dbReference type="PROSITE" id="PS50283">
    <property type="entry name" value="NA_SOLUT_SYMP_3"/>
    <property type="match status" value="1"/>
</dbReference>
<feature type="transmembrane region" description="Helical" evidence="8">
    <location>
        <begin position="6"/>
        <end position="21"/>
    </location>
</feature>
<dbReference type="Gene3D" id="1.20.1730.10">
    <property type="entry name" value="Sodium/glucose cotransporter"/>
    <property type="match status" value="1"/>
</dbReference>
<feature type="transmembrane region" description="Helical" evidence="8">
    <location>
        <begin position="404"/>
        <end position="424"/>
    </location>
</feature>
<evidence type="ECO:0000256" key="6">
    <source>
        <dbReference type="ARBA" id="ARBA00023136"/>
    </source>
</evidence>
<dbReference type="CDD" id="cd10322">
    <property type="entry name" value="SLC5sbd"/>
    <property type="match status" value="1"/>
</dbReference>
<keyword evidence="4 8" id="KW-0812">Transmembrane</keyword>
<evidence type="ECO:0000256" key="3">
    <source>
        <dbReference type="ARBA" id="ARBA00022448"/>
    </source>
</evidence>
<feature type="transmembrane region" description="Helical" evidence="8">
    <location>
        <begin position="302"/>
        <end position="325"/>
    </location>
</feature>
<dbReference type="STRING" id="1123231.SAMN02745189_01059"/>
<comment type="similarity">
    <text evidence="2 7">Belongs to the sodium:solute symporter (SSF) (TC 2.A.21) family.</text>
</comment>
<dbReference type="PANTHER" id="PTHR48086:SF7">
    <property type="entry name" value="SODIUM-SOLUTE SYMPORTER-RELATED"/>
    <property type="match status" value="1"/>
</dbReference>
<name>A0A1M7E0T8_9BACL</name>
<keyword evidence="5 8" id="KW-1133">Transmembrane helix</keyword>
<evidence type="ECO:0000256" key="7">
    <source>
        <dbReference type="RuleBase" id="RU362091"/>
    </source>
</evidence>
<evidence type="ECO:0000256" key="5">
    <source>
        <dbReference type="ARBA" id="ARBA00022989"/>
    </source>
</evidence>
<keyword evidence="10" id="KW-1185">Reference proteome</keyword>
<keyword evidence="6 8" id="KW-0472">Membrane</keyword>
<dbReference type="PANTHER" id="PTHR48086">
    <property type="entry name" value="SODIUM/PROLINE SYMPORTER-RELATED"/>
    <property type="match status" value="1"/>
</dbReference>
<dbReference type="Proteomes" id="UP000184206">
    <property type="component" value="Unassembled WGS sequence"/>
</dbReference>
<accession>A0A1M7E0T8</accession>
<keyword evidence="3" id="KW-0813">Transport</keyword>
<dbReference type="RefSeq" id="WP_072709123.1">
    <property type="nucleotide sequence ID" value="NZ_FRCF01000003.1"/>
</dbReference>
<dbReference type="AlphaFoldDB" id="A0A1M7E0T8"/>
<evidence type="ECO:0000256" key="1">
    <source>
        <dbReference type="ARBA" id="ARBA00004141"/>
    </source>
</evidence>
<evidence type="ECO:0000313" key="9">
    <source>
        <dbReference type="EMBL" id="SHL85327.1"/>
    </source>
</evidence>
<evidence type="ECO:0000256" key="4">
    <source>
        <dbReference type="ARBA" id="ARBA00022692"/>
    </source>
</evidence>
<dbReference type="InterPro" id="IPR001734">
    <property type="entry name" value="Na/solute_symporter"/>
</dbReference>
<dbReference type="EMBL" id="FRCF01000003">
    <property type="protein sequence ID" value="SHL85327.1"/>
    <property type="molecule type" value="Genomic_DNA"/>
</dbReference>
<dbReference type="OrthoDB" id="9810181at2"/>
<comment type="subcellular location">
    <subcellularLocation>
        <location evidence="1">Membrane</location>
        <topology evidence="1">Multi-pass membrane protein</topology>
    </subcellularLocation>
</comment>
<feature type="transmembrane region" description="Helical" evidence="8">
    <location>
        <begin position="181"/>
        <end position="204"/>
    </location>
</feature>
<feature type="transmembrane region" description="Helical" evidence="8">
    <location>
        <begin position="42"/>
        <end position="64"/>
    </location>
</feature>
<dbReference type="InterPro" id="IPR038377">
    <property type="entry name" value="Na/Glc_symporter_sf"/>
</dbReference>
<feature type="transmembrane region" description="Helical" evidence="8">
    <location>
        <begin position="216"/>
        <end position="237"/>
    </location>
</feature>
<dbReference type="GO" id="GO:0022857">
    <property type="term" value="F:transmembrane transporter activity"/>
    <property type="evidence" value="ECO:0007669"/>
    <property type="project" value="InterPro"/>
</dbReference>
<reference evidence="9 10" key="1">
    <citation type="submission" date="2016-11" db="EMBL/GenBank/DDBJ databases">
        <authorList>
            <person name="Jaros S."/>
            <person name="Januszkiewicz K."/>
            <person name="Wedrychowicz H."/>
        </authorList>
    </citation>
    <scope>NUCLEOTIDE SEQUENCE [LARGE SCALE GENOMIC DNA]</scope>
    <source>
        <strain evidence="9 10">DSM 16010</strain>
    </source>
</reference>
<feature type="transmembrane region" description="Helical" evidence="8">
    <location>
        <begin position="257"/>
        <end position="282"/>
    </location>
</feature>
<feature type="transmembrane region" description="Helical" evidence="8">
    <location>
        <begin position="70"/>
        <end position="91"/>
    </location>
</feature>
<feature type="transmembrane region" description="Helical" evidence="8">
    <location>
        <begin position="151"/>
        <end position="174"/>
    </location>
</feature>
<feature type="transmembrane region" description="Helical" evidence="8">
    <location>
        <begin position="371"/>
        <end position="397"/>
    </location>
</feature>
<protein>
    <submittedName>
        <fullName evidence="9">Solute:Na+ symporter, SSS family</fullName>
    </submittedName>
</protein>
<feature type="transmembrane region" description="Helical" evidence="8">
    <location>
        <begin position="116"/>
        <end position="145"/>
    </location>
</feature>
<evidence type="ECO:0000256" key="8">
    <source>
        <dbReference type="SAM" id="Phobius"/>
    </source>
</evidence>
<dbReference type="InterPro" id="IPR050277">
    <property type="entry name" value="Sodium:Solute_Symporter"/>
</dbReference>
<feature type="transmembrane region" description="Helical" evidence="8">
    <location>
        <begin position="346"/>
        <end position="365"/>
    </location>
</feature>
<evidence type="ECO:0000313" key="10">
    <source>
        <dbReference type="Proteomes" id="UP000184206"/>
    </source>
</evidence>
<sequence length="476" mass="50842">MALTIFIIYFGGLLIAGPLSAKLMKKKDSSDYILAGRSVPTWLVTGGIVATLINSATLLGYGGSGYSLGITAYFSAMGFVAILIWVGYYFIPKLRRANIVTIPELFSRMFGWQHKVVSVLLVMARDMGVTAGAAIGMAVVLGAVFDISIDLALLITVFVTLFFTVTGGMWAVMITDTIQSVILLVGTTIMIPLAIAHVGGWEALVNAIPETHSDMWFAGGPQIIGWVLLGALTTLAYQTLIQRGLSAESDKAAKDGFVYAGIITIIWYMVPFFIGTIAVVIFPDIAPDDAFLSLTQLFGAVGSLLFAVIIVSSCISTLSSTVLTTSSNIANDIYKQWINRNASEKNVVLVSRISVVVVAITGALIARSLPYILELLLTGGRIMASSLSPVLLAIVFWKRARRAYYSTITAMLLGAATTITMVILGNQLGTEDGGVVFVWTVDPVLVGIPVTVLTLVIGTYIETRGWKDPDQSAAAE</sequence>
<proteinExistence type="inferred from homology"/>
<evidence type="ECO:0000256" key="2">
    <source>
        <dbReference type="ARBA" id="ARBA00006434"/>
    </source>
</evidence>
<gene>
    <name evidence="9" type="ORF">SAMN02745189_01059</name>
</gene>
<organism evidence="9 10">
    <name type="scientific">Lacicoccus alkaliphilus DSM 16010</name>
    <dbReference type="NCBI Taxonomy" id="1123231"/>
    <lineage>
        <taxon>Bacteria</taxon>
        <taxon>Bacillati</taxon>
        <taxon>Bacillota</taxon>
        <taxon>Bacilli</taxon>
        <taxon>Bacillales</taxon>
        <taxon>Salinicoccaceae</taxon>
        <taxon>Lacicoccus</taxon>
    </lineage>
</organism>
<feature type="transmembrane region" description="Helical" evidence="8">
    <location>
        <begin position="436"/>
        <end position="461"/>
    </location>
</feature>
<dbReference type="GO" id="GO:0005886">
    <property type="term" value="C:plasma membrane"/>
    <property type="evidence" value="ECO:0007669"/>
    <property type="project" value="TreeGrafter"/>
</dbReference>